<proteinExistence type="predicted"/>
<evidence type="ECO:0000313" key="2">
    <source>
        <dbReference type="Proteomes" id="UP001054945"/>
    </source>
</evidence>
<accession>A0AAV4NYF9</accession>
<dbReference type="EMBL" id="BPLR01003891">
    <property type="protein sequence ID" value="GIX89844.1"/>
    <property type="molecule type" value="Genomic_DNA"/>
</dbReference>
<reference evidence="1 2" key="1">
    <citation type="submission" date="2021-06" db="EMBL/GenBank/DDBJ databases">
        <title>Caerostris extrusa draft genome.</title>
        <authorList>
            <person name="Kono N."/>
            <person name="Arakawa K."/>
        </authorList>
    </citation>
    <scope>NUCLEOTIDE SEQUENCE [LARGE SCALE GENOMIC DNA]</scope>
</reference>
<dbReference type="Proteomes" id="UP001054945">
    <property type="component" value="Unassembled WGS sequence"/>
</dbReference>
<name>A0AAV4NYF9_CAEEX</name>
<dbReference type="AlphaFoldDB" id="A0AAV4NYF9"/>
<keyword evidence="2" id="KW-1185">Reference proteome</keyword>
<gene>
    <name evidence="1" type="ORF">CEXT_559211</name>
</gene>
<sequence>MTPSNRNSLAKVRRHKANAFISNFRAWYLGKGVVVGKGGWRWNDLHITCSADETDRVLSCSVSSASLSVANGILESVEFCLDFSSLHEILLTLKDRIVTYAHILETEGASLKIREYERGVWARLKFLIEIV</sequence>
<comment type="caution">
    <text evidence="1">The sequence shown here is derived from an EMBL/GenBank/DDBJ whole genome shotgun (WGS) entry which is preliminary data.</text>
</comment>
<organism evidence="1 2">
    <name type="scientific">Caerostris extrusa</name>
    <name type="common">Bark spider</name>
    <name type="synonym">Caerostris bankana</name>
    <dbReference type="NCBI Taxonomy" id="172846"/>
    <lineage>
        <taxon>Eukaryota</taxon>
        <taxon>Metazoa</taxon>
        <taxon>Ecdysozoa</taxon>
        <taxon>Arthropoda</taxon>
        <taxon>Chelicerata</taxon>
        <taxon>Arachnida</taxon>
        <taxon>Araneae</taxon>
        <taxon>Araneomorphae</taxon>
        <taxon>Entelegynae</taxon>
        <taxon>Araneoidea</taxon>
        <taxon>Araneidae</taxon>
        <taxon>Caerostris</taxon>
    </lineage>
</organism>
<evidence type="ECO:0000313" key="1">
    <source>
        <dbReference type="EMBL" id="GIX89844.1"/>
    </source>
</evidence>
<protein>
    <submittedName>
        <fullName evidence="1">Uncharacterized protein</fullName>
    </submittedName>
</protein>